<name>M2WIP1_DOTSN</name>
<dbReference type="OMA" id="IHGTHTE"/>
<dbReference type="Proteomes" id="UP000016933">
    <property type="component" value="Unassembled WGS sequence"/>
</dbReference>
<accession>M2WIP1</accession>
<evidence type="ECO:0000313" key="4">
    <source>
        <dbReference type="Proteomes" id="UP000016933"/>
    </source>
</evidence>
<dbReference type="EMBL" id="KB446546">
    <property type="protein sequence ID" value="EME38818.1"/>
    <property type="molecule type" value="Genomic_DNA"/>
</dbReference>
<gene>
    <name evidence="3" type="ORF">DOTSEDRAFT_75525</name>
</gene>
<evidence type="ECO:0000256" key="2">
    <source>
        <dbReference type="SAM" id="Phobius"/>
    </source>
</evidence>
<evidence type="ECO:0000256" key="1">
    <source>
        <dbReference type="SAM" id="MobiDB-lite"/>
    </source>
</evidence>
<dbReference type="HOGENOM" id="CLU_042303_0_1_1"/>
<sequence>MAYNTLDPKRAAATMPVSPAASYRDDPDAVSMHTTRSDYEYDDAPELDDVPQLPSYEDSMTANAAAEASNGGPSARPVDEYQVISTPKSNRRWGTGHTHSPHKAVGWETSIRMDERLQDAKELCEYVENYLRLVAPRPMVHIQGWHWQKTKKKDKTETERIYDFDIVLNMQSLLPSIGDKGWTDAHAANNSYETYRGSFRKMRAPGYRQDLEVGEEDTPGLQKWCQAYADCKSALKVFRVTRTIVGMNTAWIKRELEPLIRSTHYRGHIEITFPVADRNVDIYSPHWINRARLSWVRWMFYLTFLWIFTWPILFFMTKRWEVYNVRWLFHRLFNVDNEEGRRQFIRYAVMSEKSWLKKHTDLIKSLVLDKFHGDGTDLPVVVDVDASARRASGQIPQTGDRNVDAAVSFVQGSLGAWNALNGREPRSGGWGADESGC</sequence>
<dbReference type="AlphaFoldDB" id="M2WIP1"/>
<reference evidence="4" key="1">
    <citation type="journal article" date="2012" name="PLoS Genet.">
        <title>The genomes of the fungal plant pathogens Cladosporium fulvum and Dothistroma septosporum reveal adaptation to different hosts and lifestyles but also signatures of common ancestry.</title>
        <authorList>
            <person name="de Wit P.J.G.M."/>
            <person name="van der Burgt A."/>
            <person name="Oekmen B."/>
            <person name="Stergiopoulos I."/>
            <person name="Abd-Elsalam K.A."/>
            <person name="Aerts A.L."/>
            <person name="Bahkali A.H."/>
            <person name="Beenen H.G."/>
            <person name="Chettri P."/>
            <person name="Cox M.P."/>
            <person name="Datema E."/>
            <person name="de Vries R.P."/>
            <person name="Dhillon B."/>
            <person name="Ganley A.R."/>
            <person name="Griffiths S.A."/>
            <person name="Guo Y."/>
            <person name="Hamelin R.C."/>
            <person name="Henrissat B."/>
            <person name="Kabir M.S."/>
            <person name="Jashni M.K."/>
            <person name="Kema G."/>
            <person name="Klaubauf S."/>
            <person name="Lapidus A."/>
            <person name="Levasseur A."/>
            <person name="Lindquist E."/>
            <person name="Mehrabi R."/>
            <person name="Ohm R.A."/>
            <person name="Owen T.J."/>
            <person name="Salamov A."/>
            <person name="Schwelm A."/>
            <person name="Schijlen E."/>
            <person name="Sun H."/>
            <person name="van den Burg H.A."/>
            <person name="van Ham R.C.H.J."/>
            <person name="Zhang S."/>
            <person name="Goodwin S.B."/>
            <person name="Grigoriev I.V."/>
            <person name="Collemare J."/>
            <person name="Bradshaw R.E."/>
        </authorList>
    </citation>
    <scope>NUCLEOTIDE SEQUENCE [LARGE SCALE GENOMIC DNA]</scope>
    <source>
        <strain evidence="4">NZE10 / CBS 128990</strain>
    </source>
</reference>
<dbReference type="PANTHER" id="PTHR37848:SF1">
    <property type="entry name" value="SUN DOMAIN-CONTAINING PROTEIN"/>
    <property type="match status" value="1"/>
</dbReference>
<keyword evidence="2" id="KW-0472">Membrane</keyword>
<feature type="compositionally biased region" description="Acidic residues" evidence="1">
    <location>
        <begin position="40"/>
        <end position="49"/>
    </location>
</feature>
<dbReference type="PANTHER" id="PTHR37848">
    <property type="entry name" value="EXPRESSED PROTEIN"/>
    <property type="match status" value="1"/>
</dbReference>
<feature type="region of interest" description="Disordered" evidence="1">
    <location>
        <begin position="1"/>
        <end position="55"/>
    </location>
</feature>
<dbReference type="eggNOG" id="ENOG502S4VJ">
    <property type="taxonomic scope" value="Eukaryota"/>
</dbReference>
<keyword evidence="2" id="KW-1133">Transmembrane helix</keyword>
<organism evidence="3 4">
    <name type="scientific">Dothistroma septosporum (strain NZE10 / CBS 128990)</name>
    <name type="common">Red band needle blight fungus</name>
    <name type="synonym">Mycosphaerella pini</name>
    <dbReference type="NCBI Taxonomy" id="675120"/>
    <lineage>
        <taxon>Eukaryota</taxon>
        <taxon>Fungi</taxon>
        <taxon>Dikarya</taxon>
        <taxon>Ascomycota</taxon>
        <taxon>Pezizomycotina</taxon>
        <taxon>Dothideomycetes</taxon>
        <taxon>Dothideomycetidae</taxon>
        <taxon>Mycosphaerellales</taxon>
        <taxon>Mycosphaerellaceae</taxon>
        <taxon>Dothistroma</taxon>
    </lineage>
</organism>
<keyword evidence="2" id="KW-0812">Transmembrane</keyword>
<evidence type="ECO:0000313" key="3">
    <source>
        <dbReference type="EMBL" id="EME38818.1"/>
    </source>
</evidence>
<keyword evidence="4" id="KW-1185">Reference proteome</keyword>
<protein>
    <submittedName>
        <fullName evidence="3">Uncharacterized protein</fullName>
    </submittedName>
</protein>
<feature type="transmembrane region" description="Helical" evidence="2">
    <location>
        <begin position="298"/>
        <end position="316"/>
    </location>
</feature>
<proteinExistence type="predicted"/>
<reference evidence="3 4" key="2">
    <citation type="journal article" date="2012" name="PLoS Pathog.">
        <title>Diverse lifestyles and strategies of plant pathogenesis encoded in the genomes of eighteen Dothideomycetes fungi.</title>
        <authorList>
            <person name="Ohm R.A."/>
            <person name="Feau N."/>
            <person name="Henrissat B."/>
            <person name="Schoch C.L."/>
            <person name="Horwitz B.A."/>
            <person name="Barry K.W."/>
            <person name="Condon B.J."/>
            <person name="Copeland A.C."/>
            <person name="Dhillon B."/>
            <person name="Glaser F."/>
            <person name="Hesse C.N."/>
            <person name="Kosti I."/>
            <person name="LaButti K."/>
            <person name="Lindquist E.A."/>
            <person name="Lucas S."/>
            <person name="Salamov A.A."/>
            <person name="Bradshaw R.E."/>
            <person name="Ciuffetti L."/>
            <person name="Hamelin R.C."/>
            <person name="Kema G.H.J."/>
            <person name="Lawrence C."/>
            <person name="Scott J.A."/>
            <person name="Spatafora J.W."/>
            <person name="Turgeon B.G."/>
            <person name="de Wit P.J.G.M."/>
            <person name="Zhong S."/>
            <person name="Goodwin S.B."/>
            <person name="Grigoriev I.V."/>
        </authorList>
    </citation>
    <scope>NUCLEOTIDE SEQUENCE [LARGE SCALE GENOMIC DNA]</scope>
    <source>
        <strain evidence="4">NZE10 / CBS 128990</strain>
    </source>
</reference>
<dbReference type="OrthoDB" id="203796at2759"/>